<accession>A0A151P3R4</accession>
<dbReference type="EMBL" id="AKHW03001146">
    <property type="protein sequence ID" value="KYO43704.1"/>
    <property type="molecule type" value="Genomic_DNA"/>
</dbReference>
<keyword evidence="3" id="KW-1185">Reference proteome</keyword>
<evidence type="ECO:0000313" key="2">
    <source>
        <dbReference type="EMBL" id="KYO43704.1"/>
    </source>
</evidence>
<feature type="region of interest" description="Disordered" evidence="1">
    <location>
        <begin position="34"/>
        <end position="56"/>
    </location>
</feature>
<evidence type="ECO:0000313" key="3">
    <source>
        <dbReference type="Proteomes" id="UP000050525"/>
    </source>
</evidence>
<reference evidence="2 3" key="1">
    <citation type="journal article" date="2012" name="Genome Biol.">
        <title>Sequencing three crocodilian genomes to illuminate the evolution of archosaurs and amniotes.</title>
        <authorList>
            <person name="St John J.A."/>
            <person name="Braun E.L."/>
            <person name="Isberg S.R."/>
            <person name="Miles L.G."/>
            <person name="Chong A.Y."/>
            <person name="Gongora J."/>
            <person name="Dalzell P."/>
            <person name="Moran C."/>
            <person name="Bed'hom B."/>
            <person name="Abzhanov A."/>
            <person name="Burgess S.C."/>
            <person name="Cooksey A.M."/>
            <person name="Castoe T.A."/>
            <person name="Crawford N.G."/>
            <person name="Densmore L.D."/>
            <person name="Drew J.C."/>
            <person name="Edwards S.V."/>
            <person name="Faircloth B.C."/>
            <person name="Fujita M.K."/>
            <person name="Greenwold M.J."/>
            <person name="Hoffmann F.G."/>
            <person name="Howard J.M."/>
            <person name="Iguchi T."/>
            <person name="Janes D.E."/>
            <person name="Khan S.Y."/>
            <person name="Kohno S."/>
            <person name="de Koning A.J."/>
            <person name="Lance S.L."/>
            <person name="McCarthy F.M."/>
            <person name="McCormack J.E."/>
            <person name="Merchant M.E."/>
            <person name="Peterson D.G."/>
            <person name="Pollock D.D."/>
            <person name="Pourmand N."/>
            <person name="Raney B.J."/>
            <person name="Roessler K.A."/>
            <person name="Sanford J.R."/>
            <person name="Sawyer R.H."/>
            <person name="Schmidt C.J."/>
            <person name="Triplett E.W."/>
            <person name="Tuberville T.D."/>
            <person name="Venegas-Anaya M."/>
            <person name="Howard J.T."/>
            <person name="Jarvis E.D."/>
            <person name="Guillette L.J.Jr."/>
            <person name="Glenn T.C."/>
            <person name="Green R.E."/>
            <person name="Ray D.A."/>
        </authorList>
    </citation>
    <scope>NUCLEOTIDE SEQUENCE [LARGE SCALE GENOMIC DNA]</scope>
    <source>
        <strain evidence="2">KSC_2009_1</strain>
    </source>
</reference>
<feature type="region of interest" description="Disordered" evidence="1">
    <location>
        <begin position="1"/>
        <end position="21"/>
    </location>
</feature>
<name>A0A151P3R4_ALLMI</name>
<organism evidence="2 3">
    <name type="scientific">Alligator mississippiensis</name>
    <name type="common">American alligator</name>
    <dbReference type="NCBI Taxonomy" id="8496"/>
    <lineage>
        <taxon>Eukaryota</taxon>
        <taxon>Metazoa</taxon>
        <taxon>Chordata</taxon>
        <taxon>Craniata</taxon>
        <taxon>Vertebrata</taxon>
        <taxon>Euteleostomi</taxon>
        <taxon>Archelosauria</taxon>
        <taxon>Archosauria</taxon>
        <taxon>Crocodylia</taxon>
        <taxon>Alligatoridae</taxon>
        <taxon>Alligatorinae</taxon>
        <taxon>Alligator</taxon>
    </lineage>
</organism>
<sequence>MGEDKPRGPPPLPTRPPSAECTDATLLSFQPVLSRVSAPRPTPRGKGHQLPPDWRRRLSVTAEKDLLSPARLGTAAAQVKSWRACLTLKGGPSLSSRELD</sequence>
<gene>
    <name evidence="2" type="ORF">Y1Q_0013693</name>
</gene>
<protein>
    <submittedName>
        <fullName evidence="2">Uncharacterized protein</fullName>
    </submittedName>
</protein>
<dbReference type="AlphaFoldDB" id="A0A151P3R4"/>
<comment type="caution">
    <text evidence="2">The sequence shown here is derived from an EMBL/GenBank/DDBJ whole genome shotgun (WGS) entry which is preliminary data.</text>
</comment>
<dbReference type="Proteomes" id="UP000050525">
    <property type="component" value="Unassembled WGS sequence"/>
</dbReference>
<evidence type="ECO:0000256" key="1">
    <source>
        <dbReference type="SAM" id="MobiDB-lite"/>
    </source>
</evidence>
<proteinExistence type="predicted"/>